<gene>
    <name evidence="9" type="ORF">DZC52_01115</name>
</gene>
<sequence>MDRTTKNDTLLYAGRYLQLVDRGGWELVSRRHRVAVLVAWTPADELLLVEQFRVPLGRRTLELPAGLVGDEPGRESEPLLEAARRELEEETGWRAGEVAEIMPCPTSAGMTDEMAVFVRATDLVQTGDGGGDASEDIVVHAIGRGRIDEWLTERQSHGFAIDPKIYTALYWSRPGG</sequence>
<dbReference type="GO" id="GO:0006753">
    <property type="term" value="P:nucleoside phosphate metabolic process"/>
    <property type="evidence" value="ECO:0007669"/>
    <property type="project" value="TreeGrafter"/>
</dbReference>
<dbReference type="PANTHER" id="PTHR11839">
    <property type="entry name" value="UDP/ADP-SUGAR PYROPHOSPHATASE"/>
    <property type="match status" value="1"/>
</dbReference>
<dbReference type="Proteomes" id="UP000260351">
    <property type="component" value="Unassembled WGS sequence"/>
</dbReference>
<dbReference type="CDD" id="cd03424">
    <property type="entry name" value="NUDIX_ADPRase_Nudt5_UGPPase_Nudt14"/>
    <property type="match status" value="1"/>
</dbReference>
<evidence type="ECO:0000259" key="8">
    <source>
        <dbReference type="PROSITE" id="PS51462"/>
    </source>
</evidence>
<protein>
    <recommendedName>
        <fullName evidence="4">GDP-mannose pyrophosphatase</fullName>
    </recommendedName>
    <alternativeName>
        <fullName evidence="6">GDP-mannose hydrolase</fullName>
    </alternativeName>
    <alternativeName>
        <fullName evidence="7">GDPMK</fullName>
    </alternativeName>
</protein>
<reference evidence="9 10" key="1">
    <citation type="submission" date="2018-08" db="EMBL/GenBank/DDBJ databases">
        <title>Wenzhouxiangella salilacus sp. nov., a novel bacterium isolated from a saline lake in Xinjiang Province, China.</title>
        <authorList>
            <person name="Han S."/>
        </authorList>
    </citation>
    <scope>NUCLEOTIDE SEQUENCE [LARGE SCALE GENOMIC DNA]</scope>
    <source>
        <strain evidence="9 10">XDB06</strain>
    </source>
</reference>
<keyword evidence="5 9" id="KW-0378">Hydrolase</keyword>
<dbReference type="GO" id="GO:0019693">
    <property type="term" value="P:ribose phosphate metabolic process"/>
    <property type="evidence" value="ECO:0007669"/>
    <property type="project" value="TreeGrafter"/>
</dbReference>
<evidence type="ECO:0000256" key="3">
    <source>
        <dbReference type="ARBA" id="ARBA00007275"/>
    </source>
</evidence>
<dbReference type="AlphaFoldDB" id="A0A3E1KDJ6"/>
<evidence type="ECO:0000256" key="4">
    <source>
        <dbReference type="ARBA" id="ARBA00016377"/>
    </source>
</evidence>
<evidence type="ECO:0000256" key="5">
    <source>
        <dbReference type="ARBA" id="ARBA00022801"/>
    </source>
</evidence>
<keyword evidence="10" id="KW-1185">Reference proteome</keyword>
<evidence type="ECO:0000256" key="7">
    <source>
        <dbReference type="ARBA" id="ARBA00032272"/>
    </source>
</evidence>
<name>A0A3E1KDJ6_9GAMM</name>
<dbReference type="SUPFAM" id="SSF55811">
    <property type="entry name" value="Nudix"/>
    <property type="match status" value="1"/>
</dbReference>
<dbReference type="Gene3D" id="3.90.79.10">
    <property type="entry name" value="Nucleoside Triphosphate Pyrophosphohydrolase"/>
    <property type="match status" value="1"/>
</dbReference>
<evidence type="ECO:0000256" key="1">
    <source>
        <dbReference type="ARBA" id="ARBA00000847"/>
    </source>
</evidence>
<proteinExistence type="inferred from homology"/>
<dbReference type="InterPro" id="IPR000086">
    <property type="entry name" value="NUDIX_hydrolase_dom"/>
</dbReference>
<comment type="caution">
    <text evidence="9">The sequence shown here is derived from an EMBL/GenBank/DDBJ whole genome shotgun (WGS) entry which is preliminary data.</text>
</comment>
<dbReference type="PANTHER" id="PTHR11839:SF18">
    <property type="entry name" value="NUDIX HYDROLASE DOMAIN-CONTAINING PROTEIN"/>
    <property type="match status" value="1"/>
</dbReference>
<feature type="domain" description="Nudix hydrolase" evidence="8">
    <location>
        <begin position="30"/>
        <end position="176"/>
    </location>
</feature>
<evidence type="ECO:0000313" key="10">
    <source>
        <dbReference type="Proteomes" id="UP000260351"/>
    </source>
</evidence>
<accession>A0A3E1KDJ6</accession>
<comment type="catalytic activity">
    <reaction evidence="1">
        <text>GDP-alpha-D-mannose + H2O = alpha-D-mannose 1-phosphate + GMP + 2 H(+)</text>
        <dbReference type="Rhea" id="RHEA:27978"/>
        <dbReference type="ChEBI" id="CHEBI:15377"/>
        <dbReference type="ChEBI" id="CHEBI:15378"/>
        <dbReference type="ChEBI" id="CHEBI:57527"/>
        <dbReference type="ChEBI" id="CHEBI:58115"/>
        <dbReference type="ChEBI" id="CHEBI:58409"/>
    </reaction>
</comment>
<dbReference type="Pfam" id="PF00293">
    <property type="entry name" value="NUDIX"/>
    <property type="match status" value="1"/>
</dbReference>
<comment type="similarity">
    <text evidence="3">Belongs to the Nudix hydrolase family. NudK subfamily.</text>
</comment>
<evidence type="ECO:0000256" key="6">
    <source>
        <dbReference type="ARBA" id="ARBA00032162"/>
    </source>
</evidence>
<dbReference type="PROSITE" id="PS51462">
    <property type="entry name" value="NUDIX"/>
    <property type="match status" value="1"/>
</dbReference>
<dbReference type="RefSeq" id="WP_116649281.1">
    <property type="nucleotide sequence ID" value="NZ_QUZK01000005.1"/>
</dbReference>
<evidence type="ECO:0000256" key="2">
    <source>
        <dbReference type="ARBA" id="ARBA00001946"/>
    </source>
</evidence>
<organism evidence="9 10">
    <name type="scientific">Wenzhouxiangella sediminis</name>
    <dbReference type="NCBI Taxonomy" id="1792836"/>
    <lineage>
        <taxon>Bacteria</taxon>
        <taxon>Pseudomonadati</taxon>
        <taxon>Pseudomonadota</taxon>
        <taxon>Gammaproteobacteria</taxon>
        <taxon>Chromatiales</taxon>
        <taxon>Wenzhouxiangellaceae</taxon>
        <taxon>Wenzhouxiangella</taxon>
    </lineage>
</organism>
<dbReference type="GO" id="GO:0016787">
    <property type="term" value="F:hydrolase activity"/>
    <property type="evidence" value="ECO:0007669"/>
    <property type="project" value="UniProtKB-KW"/>
</dbReference>
<dbReference type="InterPro" id="IPR015797">
    <property type="entry name" value="NUDIX_hydrolase-like_dom_sf"/>
</dbReference>
<dbReference type="EMBL" id="QUZK01000005">
    <property type="protein sequence ID" value="RFF32574.1"/>
    <property type="molecule type" value="Genomic_DNA"/>
</dbReference>
<comment type="cofactor">
    <cofactor evidence="2">
        <name>Mg(2+)</name>
        <dbReference type="ChEBI" id="CHEBI:18420"/>
    </cofactor>
</comment>
<dbReference type="OrthoDB" id="9794310at2"/>
<evidence type="ECO:0000313" key="9">
    <source>
        <dbReference type="EMBL" id="RFF32574.1"/>
    </source>
</evidence>